<feature type="coiled-coil region" evidence="6">
    <location>
        <begin position="377"/>
        <end position="408"/>
    </location>
</feature>
<dbReference type="InterPro" id="IPR035965">
    <property type="entry name" value="PAS-like_dom_sf"/>
</dbReference>
<dbReference type="RefSeq" id="WP_207162579.1">
    <property type="nucleotide sequence ID" value="NZ_CP071382.1"/>
</dbReference>
<dbReference type="InterPro" id="IPR001610">
    <property type="entry name" value="PAC"/>
</dbReference>
<feature type="domain" description="Histidine kinase" evidence="7">
    <location>
        <begin position="718"/>
        <end position="929"/>
    </location>
</feature>
<dbReference type="Proteomes" id="UP000663651">
    <property type="component" value="Chromosome"/>
</dbReference>
<dbReference type="Pfam" id="PF08448">
    <property type="entry name" value="PAS_4"/>
    <property type="match status" value="3"/>
</dbReference>
<gene>
    <name evidence="10" type="ORF">JZM60_11395</name>
</gene>
<evidence type="ECO:0000313" key="10">
    <source>
        <dbReference type="EMBL" id="QSV44765.1"/>
    </source>
</evidence>
<dbReference type="InterPro" id="IPR052162">
    <property type="entry name" value="Sensor_kinase/Photoreceptor"/>
</dbReference>
<evidence type="ECO:0000256" key="5">
    <source>
        <dbReference type="ARBA" id="ARBA00022777"/>
    </source>
</evidence>
<proteinExistence type="predicted"/>
<dbReference type="CDD" id="cd00130">
    <property type="entry name" value="PAS"/>
    <property type="match status" value="3"/>
</dbReference>
<feature type="domain" description="PAC" evidence="9">
    <location>
        <begin position="481"/>
        <end position="533"/>
    </location>
</feature>
<dbReference type="InterPro" id="IPR003594">
    <property type="entry name" value="HATPase_dom"/>
</dbReference>
<dbReference type="InterPro" id="IPR000700">
    <property type="entry name" value="PAS-assoc_C"/>
</dbReference>
<dbReference type="PANTHER" id="PTHR43304:SF1">
    <property type="entry name" value="PAC DOMAIN-CONTAINING PROTEIN"/>
    <property type="match status" value="1"/>
</dbReference>
<evidence type="ECO:0000256" key="1">
    <source>
        <dbReference type="ARBA" id="ARBA00000085"/>
    </source>
</evidence>
<dbReference type="PROSITE" id="PS50113">
    <property type="entry name" value="PAC"/>
    <property type="match status" value="4"/>
</dbReference>
<feature type="domain" description="PAC" evidence="9">
    <location>
        <begin position="341"/>
        <end position="393"/>
    </location>
</feature>
<evidence type="ECO:0000256" key="4">
    <source>
        <dbReference type="ARBA" id="ARBA00022679"/>
    </source>
</evidence>
<reference evidence="10 11" key="1">
    <citation type="submission" date="2021-03" db="EMBL/GenBank/DDBJ databases">
        <title>Geobacter metallireducens gen. nov. sp. nov., a microorganism capable of coupling the complete oxidation of organic compounds to the reduction of iron and other metals.</title>
        <authorList>
            <person name="Li Y."/>
        </authorList>
    </citation>
    <scope>NUCLEOTIDE SEQUENCE [LARGE SCALE GENOMIC DNA]</scope>
    <source>
        <strain evidence="10 11">Jerry-YX</strain>
    </source>
</reference>
<evidence type="ECO:0000256" key="6">
    <source>
        <dbReference type="SAM" id="Coils"/>
    </source>
</evidence>
<organism evidence="10 11">
    <name type="scientific">Geobacter benzoatilyticus</name>
    <dbReference type="NCBI Taxonomy" id="2815309"/>
    <lineage>
        <taxon>Bacteria</taxon>
        <taxon>Pseudomonadati</taxon>
        <taxon>Thermodesulfobacteriota</taxon>
        <taxon>Desulfuromonadia</taxon>
        <taxon>Geobacterales</taxon>
        <taxon>Geobacteraceae</taxon>
        <taxon>Geobacter</taxon>
    </lineage>
</organism>
<dbReference type="InterPro" id="IPR003661">
    <property type="entry name" value="HisK_dim/P_dom"/>
</dbReference>
<evidence type="ECO:0000256" key="2">
    <source>
        <dbReference type="ARBA" id="ARBA00012438"/>
    </source>
</evidence>
<protein>
    <recommendedName>
        <fullName evidence="2">histidine kinase</fullName>
        <ecNumber evidence="2">2.7.13.3</ecNumber>
    </recommendedName>
</protein>
<dbReference type="InterPro" id="IPR005467">
    <property type="entry name" value="His_kinase_dom"/>
</dbReference>
<dbReference type="PANTHER" id="PTHR43304">
    <property type="entry name" value="PHYTOCHROME-LIKE PROTEIN CPH1"/>
    <property type="match status" value="1"/>
</dbReference>
<evidence type="ECO:0000256" key="3">
    <source>
        <dbReference type="ARBA" id="ARBA00022553"/>
    </source>
</evidence>
<keyword evidence="4" id="KW-0808">Transferase</keyword>
<dbReference type="Pfam" id="PF02518">
    <property type="entry name" value="HATPase_c"/>
    <property type="match status" value="1"/>
</dbReference>
<dbReference type="PROSITE" id="PS50112">
    <property type="entry name" value="PAS"/>
    <property type="match status" value="1"/>
</dbReference>
<evidence type="ECO:0000313" key="11">
    <source>
        <dbReference type="Proteomes" id="UP000663651"/>
    </source>
</evidence>
<keyword evidence="5" id="KW-0418">Kinase</keyword>
<dbReference type="PRINTS" id="PR00344">
    <property type="entry name" value="BCTRLSENSOR"/>
</dbReference>
<dbReference type="InterPro" id="IPR004358">
    <property type="entry name" value="Sig_transdc_His_kin-like_C"/>
</dbReference>
<dbReference type="Gene3D" id="3.30.450.20">
    <property type="entry name" value="PAS domain"/>
    <property type="match status" value="4"/>
</dbReference>
<dbReference type="SUPFAM" id="SSF47384">
    <property type="entry name" value="Homodimeric domain of signal transducing histidine kinase"/>
    <property type="match status" value="1"/>
</dbReference>
<dbReference type="Gene3D" id="3.30.565.10">
    <property type="entry name" value="Histidine kinase-like ATPase, C-terminal domain"/>
    <property type="match status" value="1"/>
</dbReference>
<dbReference type="InterPro" id="IPR036890">
    <property type="entry name" value="HATPase_C_sf"/>
</dbReference>
<dbReference type="NCBIfam" id="TIGR00229">
    <property type="entry name" value="sensory_box"/>
    <property type="match status" value="4"/>
</dbReference>
<dbReference type="SMART" id="SM00086">
    <property type="entry name" value="PAC"/>
    <property type="match status" value="4"/>
</dbReference>
<evidence type="ECO:0000259" key="9">
    <source>
        <dbReference type="PROSITE" id="PS50113"/>
    </source>
</evidence>
<feature type="domain" description="PAC" evidence="9">
    <location>
        <begin position="109"/>
        <end position="161"/>
    </location>
</feature>
<dbReference type="Gene3D" id="1.10.287.130">
    <property type="match status" value="1"/>
</dbReference>
<keyword evidence="11" id="KW-1185">Reference proteome</keyword>
<dbReference type="InterPro" id="IPR000014">
    <property type="entry name" value="PAS"/>
</dbReference>
<keyword evidence="3" id="KW-0597">Phosphoprotein</keyword>
<dbReference type="SMART" id="SM00091">
    <property type="entry name" value="PAS"/>
    <property type="match status" value="5"/>
</dbReference>
<dbReference type="InterPro" id="IPR036097">
    <property type="entry name" value="HisK_dim/P_sf"/>
</dbReference>
<name>A0ABX7Q0V8_9BACT</name>
<feature type="domain" description="PAC" evidence="9">
    <location>
        <begin position="603"/>
        <end position="659"/>
    </location>
</feature>
<evidence type="ECO:0000259" key="7">
    <source>
        <dbReference type="PROSITE" id="PS50109"/>
    </source>
</evidence>
<dbReference type="SUPFAM" id="SSF55874">
    <property type="entry name" value="ATPase domain of HSP90 chaperone/DNA topoisomerase II/histidine kinase"/>
    <property type="match status" value="1"/>
</dbReference>
<dbReference type="InterPro" id="IPR013656">
    <property type="entry name" value="PAS_4"/>
</dbReference>
<dbReference type="EC" id="2.7.13.3" evidence="2"/>
<keyword evidence="6" id="KW-0175">Coiled coil</keyword>
<dbReference type="SMART" id="SM00387">
    <property type="entry name" value="HATPase_c"/>
    <property type="match status" value="1"/>
</dbReference>
<dbReference type="Pfam" id="PF13426">
    <property type="entry name" value="PAS_9"/>
    <property type="match status" value="1"/>
</dbReference>
<dbReference type="EMBL" id="CP071382">
    <property type="protein sequence ID" value="QSV44765.1"/>
    <property type="molecule type" value="Genomic_DNA"/>
</dbReference>
<dbReference type="CDD" id="cd00082">
    <property type="entry name" value="HisKA"/>
    <property type="match status" value="1"/>
</dbReference>
<feature type="domain" description="PAS" evidence="8">
    <location>
        <begin position="35"/>
        <end position="77"/>
    </location>
</feature>
<sequence>MRLQDDGRNPRIDESSCSKGLAGQIKEWSDGTEHEMCFLADLLEDSGQPFAIGYLDGSVGHVNRAFERLVGYSGEELRKLDWRTALTPPEWRDSELAQLAELKRTGEPVRYEKEYIRKDGSRLPVELLVHLKKDKAGSPLYYYSFLTDITERKRVDERVRHLSYFPQFNPNPIIETDYNGNVTYCNTATCKALAGIGAEADAGLLVPDDLDAIVRDWDRSSEATLYREVSVKNGVFRETVFLTPLYPVVRIYAHDITDLKEAGKALRENEKMLRLFIEHAPAGLAMFDREMRYLSVSKRWLRDYRLGDRDLRGLCHYDVFPELPEKWKEFHRRGLAGEELKEEGEPFVRADGSVQWLRWELHPWYDSSDQVGGIVIASEDITESKQAEERILQLNQEMEQRLAELQLILDTSPIGLAITNEPQGDVIRGNPALEKLLGVPAGGEISKHGFNAAKFRVFKDGRELSPLELPMQRAVRGELICGETLDIQREDGTFRNLYCSAAALLNNEGKPCGAVGAFMDITERKELEDVVIKSQLDVYAILDNIPYRAWLKDTEGRYVKVNWPLAIAFGCASPREVIGKTDLELLPRDLAEMVRADDQEVMGSGQKKLVEVNVVEDGEEKCFETFRAPRFDQNGKVIGTTGIAEDITKRKRAAQELQAAHDELEQKVAERTHELATALNDLRTESLDRIQALEALREQEQLLIHQGRLAAMGEMIGNIAHQWRQPLNTLGIIIQGLPVSLDAGELTAEYLEERVERAMQLIYHMSKTIDDFRNFFSPDKEKVQFGVKGVVTNALSLIGDNFRSMGIQVRFDCSSDISINGYPNEFSQALLNILMNARDAIEQRNVHEPRVVVRMFMENNRMVLTIADNGGGIDKRIIDKVFDPYFTSKGPSHGTGLGLFIAKTIIEKSMNGTLNVHNTGEGAEFRIMV</sequence>
<dbReference type="PROSITE" id="PS50109">
    <property type="entry name" value="HIS_KIN"/>
    <property type="match status" value="1"/>
</dbReference>
<accession>A0ABX7Q0V8</accession>
<dbReference type="SUPFAM" id="SSF55785">
    <property type="entry name" value="PYP-like sensor domain (PAS domain)"/>
    <property type="match status" value="4"/>
</dbReference>
<evidence type="ECO:0000259" key="8">
    <source>
        <dbReference type="PROSITE" id="PS50112"/>
    </source>
</evidence>
<comment type="catalytic activity">
    <reaction evidence="1">
        <text>ATP + protein L-histidine = ADP + protein N-phospho-L-histidine.</text>
        <dbReference type="EC" id="2.7.13.3"/>
    </reaction>
</comment>
<feature type="coiled-coil region" evidence="6">
    <location>
        <begin position="647"/>
        <end position="681"/>
    </location>
</feature>